<keyword evidence="10" id="KW-1185">Reference proteome</keyword>
<gene>
    <name evidence="9" type="ORF">EST35_0195</name>
</gene>
<feature type="domain" description="Tail sheath protein C-terminal" evidence="8">
    <location>
        <begin position="775"/>
        <end position="874"/>
    </location>
</feature>
<name>A0A4Y5JTP8_9CAUD</name>
<keyword evidence="4" id="KW-1242">Viral contractile tail ejection system</keyword>
<comment type="similarity">
    <text evidence="1">Belongs to the myoviridae tail sheath protein family.</text>
</comment>
<evidence type="ECO:0000256" key="1">
    <source>
        <dbReference type="ARBA" id="ARBA00008005"/>
    </source>
</evidence>
<evidence type="ECO:0000313" key="9">
    <source>
        <dbReference type="EMBL" id="QCG76076.1"/>
    </source>
</evidence>
<evidence type="ECO:0000256" key="6">
    <source>
        <dbReference type="ARBA" id="ARBA00023009"/>
    </source>
</evidence>
<dbReference type="Pfam" id="PF17482">
    <property type="entry name" value="Phage_sheath_1C"/>
    <property type="match status" value="1"/>
</dbReference>
<keyword evidence="7" id="KW-1160">Virus entry into host cell</keyword>
<dbReference type="InterPro" id="IPR020287">
    <property type="entry name" value="Tail_sheath_C"/>
</dbReference>
<protein>
    <submittedName>
        <fullName evidence="9">Tail sheath monomer</fullName>
    </submittedName>
</protein>
<dbReference type="PANTHER" id="PTHR35861">
    <property type="match status" value="1"/>
</dbReference>
<sequence length="879" mass="94872">MATLISPGVSVTITDESFYASSGPGTVPLIIIATAQDKTDSAGTGIAPGTTRQNAGRLWLISSQRELLQTFGVPTFKTVGGTALHGYELNEYGLLAAHSYLGISNRAYVVRADVDTSQLEPSDTEPTANPADNTYWLNPTKVVSGLYESNGTDWVKANVFYATEFDAAGRPANVPSSYKYAMSVGQAAPNVENAIYRRNISGAWVLITANDNTVVYNKVYPVVGAVGNLWVNLRETSYALSRFDANVGSFVSVSTPLYKTSDDATDGFGTTLRQGSVFVQYNAKGTLSSAVNPAVTELQHKVKIHNGNTFTAVSVTLAATGPYSDTLVLGRYNGTSVTVNASGSSVEAFAQSLGQALVSNGVTDISVNYNTASRMVALVNDSGKDIIVTSSTMFSAGIYSNWVPLEYSSAVKQPSGQLDNGTLWYSTDYKVDILVNDGVGAWTDLAGNLFVQSAEPTTNVADGDVWVSTSSAGNYPVIYRRVNNQWRLVDNTDQTTPNGVIFADARPVNSGALDADAPDALAYPQGILLFNTRYSTRNVKQWQNNYTFEGNVIGDRWVSVSGLRSDGSLYTGGEAVKQVVVRSIASTIQANEDIRSENVFYNLIAAPGYPELIDELVALNVDRKQTAFVIGDSPFTLSATGTNLQEWSSNSKLATENGSDGLVTADPYLGVYYPSGLSTDLNGNNVVVPPSHMLLRTIAYNDQVAYPWFAPAGYQRGIVSNATSVGYINSEGEFVAVSLNEGQRDTLYTNNVNPISQVPNRGIVVWGQKSRNPVTSSLDRVNVARLVNYVRYQLDLLLKPFVFEPNDSRTRQAVQVAVEAFLSEIVTLRGITDFVVDCSDSNNTPDRIDRNELWVDVAIVPTRAVEFIYVPIRLQNTGS</sequence>
<evidence type="ECO:0000256" key="5">
    <source>
        <dbReference type="ARBA" id="ARBA00023003"/>
    </source>
</evidence>
<evidence type="ECO:0000256" key="3">
    <source>
        <dbReference type="ARBA" id="ARBA00022732"/>
    </source>
</evidence>
<reference evidence="10" key="1">
    <citation type="journal article" date="2020" name="bioRxiv">
        <title>Integrative omics analysis of Pseudomonas aeruginosa virus PA5oct highlights the molecular complexity of jumbo phages.</title>
        <authorList>
            <person name="Lood C."/>
            <person name="Danis-Wlodarczyk K."/>
            <person name="Blasdel B.G."/>
            <person name="Jang H.B."/>
            <person name="Vandenheuvel D."/>
            <person name="Briers Y."/>
            <person name="Noben J.-P."/>
            <person name="van Noort V."/>
            <person name="Drulis-Kawa Z."/>
            <person name="Lavigne R."/>
        </authorList>
    </citation>
    <scope>NUCLEOTIDE SEQUENCE [LARGE SCALE GENOMIC DNA]</scope>
</reference>
<accession>A0A4Y5JTP8</accession>
<dbReference type="Proteomes" id="UP000316733">
    <property type="component" value="Segment"/>
</dbReference>
<evidence type="ECO:0000313" key="10">
    <source>
        <dbReference type="Proteomes" id="UP000316733"/>
    </source>
</evidence>
<keyword evidence="5" id="KW-0946">Virion</keyword>
<dbReference type="GO" id="GO:0098027">
    <property type="term" value="C:virus tail, sheath"/>
    <property type="evidence" value="ECO:0007669"/>
    <property type="project" value="UniProtKB-KW"/>
</dbReference>
<organism evidence="9 10">
    <name type="scientific">Pseudomonas phage vB_PaeM_PA5oct</name>
    <dbReference type="NCBI Taxonomy" id="2163605"/>
    <lineage>
        <taxon>Viruses</taxon>
        <taxon>Duplodnaviria</taxon>
        <taxon>Heunggongvirae</taxon>
        <taxon>Uroviricota</taxon>
        <taxon>Caudoviricetes</taxon>
        <taxon>Arenbergviridae</taxon>
        <taxon>Wroclawvirus</taxon>
        <taxon>Wroclawvirus PA5oct</taxon>
    </lineage>
</organism>
<evidence type="ECO:0000256" key="4">
    <source>
        <dbReference type="ARBA" id="ARBA00022766"/>
    </source>
</evidence>
<dbReference type="InterPro" id="IPR052042">
    <property type="entry name" value="Tail_sheath_structural"/>
</dbReference>
<dbReference type="EMBL" id="MK797984">
    <property type="protein sequence ID" value="QCG76076.1"/>
    <property type="molecule type" value="Genomic_DNA"/>
</dbReference>
<keyword evidence="3" id="KW-1227">Viral tail protein</keyword>
<evidence type="ECO:0000256" key="7">
    <source>
        <dbReference type="ARBA" id="ARBA00023296"/>
    </source>
</evidence>
<dbReference type="GO" id="GO:0099000">
    <property type="term" value="P:symbiont genome ejection through host cell envelope, contractile tail mechanism"/>
    <property type="evidence" value="ECO:0007669"/>
    <property type="project" value="UniProtKB-KW"/>
</dbReference>
<evidence type="ECO:0000256" key="2">
    <source>
        <dbReference type="ARBA" id="ARBA00022595"/>
    </source>
</evidence>
<keyword evidence="2" id="KW-1162">Viral penetration into host cytoplasm</keyword>
<keyword evidence="6" id="KW-1171">Viral genome ejection through host cell envelope</keyword>
<proteinExistence type="inferred from homology"/>
<evidence type="ECO:0000259" key="8">
    <source>
        <dbReference type="Pfam" id="PF17482"/>
    </source>
</evidence>
<keyword evidence="5" id="KW-1229">Viral tail sheath protein</keyword>
<dbReference type="Gene3D" id="3.40.50.11780">
    <property type="match status" value="1"/>
</dbReference>
<dbReference type="PANTHER" id="PTHR35861:SF1">
    <property type="entry name" value="PHAGE TAIL SHEATH PROTEIN"/>
    <property type="match status" value="1"/>
</dbReference>